<proteinExistence type="predicted"/>
<comment type="caution">
    <text evidence="2">The sequence shown here is derived from an EMBL/GenBank/DDBJ whole genome shotgun (WGS) entry which is preliminary data.</text>
</comment>
<reference evidence="2 3" key="1">
    <citation type="submission" date="2019-07" db="EMBL/GenBank/DDBJ databases">
        <authorList>
            <person name="Duangmal K."/>
            <person name="Teo W.F.A."/>
        </authorList>
    </citation>
    <scope>NUCLEOTIDE SEQUENCE [LARGE SCALE GENOMIC DNA]</scope>
    <source>
        <strain evidence="2 3">TBRC 6029</strain>
    </source>
</reference>
<evidence type="ECO:0000313" key="2">
    <source>
        <dbReference type="EMBL" id="TVT30182.1"/>
    </source>
</evidence>
<name>A0A558B0Y6_9PSEU</name>
<feature type="transmembrane region" description="Helical" evidence="1">
    <location>
        <begin position="12"/>
        <end position="29"/>
    </location>
</feature>
<sequence>MIEPPESGELGAALFLYALVPVPWMIVGYRRRRFRRYTGEWRTVTAAVAGVDFTGGRPRFVPGWAVLPGGRPVRFLIEDCLLGLYTHTGRAGVPLPTEGHPASGSRTRGMSANCRFRLPGTFAFATDG</sequence>
<keyword evidence="1" id="KW-0472">Membrane</keyword>
<keyword evidence="1" id="KW-0812">Transmembrane</keyword>
<dbReference type="Proteomes" id="UP000320011">
    <property type="component" value="Unassembled WGS sequence"/>
</dbReference>
<dbReference type="EMBL" id="VJWX01000424">
    <property type="protein sequence ID" value="TVT30182.1"/>
    <property type="molecule type" value="Genomic_DNA"/>
</dbReference>
<accession>A0A558B0Y6</accession>
<gene>
    <name evidence="2" type="ORF">FNH05_29465</name>
</gene>
<keyword evidence="1" id="KW-1133">Transmembrane helix</keyword>
<dbReference type="AlphaFoldDB" id="A0A558B0Y6"/>
<protein>
    <submittedName>
        <fullName evidence="2">Uncharacterized protein</fullName>
    </submittedName>
</protein>
<keyword evidence="3" id="KW-1185">Reference proteome</keyword>
<dbReference type="RefSeq" id="WP_144592116.1">
    <property type="nucleotide sequence ID" value="NZ_VJWX01000424.1"/>
</dbReference>
<evidence type="ECO:0000256" key="1">
    <source>
        <dbReference type="SAM" id="Phobius"/>
    </source>
</evidence>
<reference evidence="2 3" key="2">
    <citation type="submission" date="2019-08" db="EMBL/GenBank/DDBJ databases">
        <title>Amycolatopsis acidicola sp. nov., isolated from peat swamp forest soil.</title>
        <authorList>
            <person name="Srisuk N."/>
        </authorList>
    </citation>
    <scope>NUCLEOTIDE SEQUENCE [LARGE SCALE GENOMIC DNA]</scope>
    <source>
        <strain evidence="2 3">TBRC 6029</strain>
    </source>
</reference>
<organism evidence="2 3">
    <name type="scientific">Amycolatopsis rhizosphaerae</name>
    <dbReference type="NCBI Taxonomy" id="2053003"/>
    <lineage>
        <taxon>Bacteria</taxon>
        <taxon>Bacillati</taxon>
        <taxon>Actinomycetota</taxon>
        <taxon>Actinomycetes</taxon>
        <taxon>Pseudonocardiales</taxon>
        <taxon>Pseudonocardiaceae</taxon>
        <taxon>Amycolatopsis</taxon>
    </lineage>
</organism>
<evidence type="ECO:0000313" key="3">
    <source>
        <dbReference type="Proteomes" id="UP000320011"/>
    </source>
</evidence>